<dbReference type="AlphaFoldDB" id="A0AAN1Y0C2"/>
<evidence type="ECO:0000256" key="2">
    <source>
        <dbReference type="ARBA" id="ARBA00008156"/>
    </source>
</evidence>
<dbReference type="Gene3D" id="2.40.10.480">
    <property type="match status" value="2"/>
</dbReference>
<dbReference type="EMBL" id="AP025523">
    <property type="protein sequence ID" value="BDE07913.1"/>
    <property type="molecule type" value="Genomic_DNA"/>
</dbReference>
<comment type="similarity">
    <text evidence="2">Belongs to the bacterial PQQ dehydrogenase family.</text>
</comment>
<keyword evidence="6" id="KW-1185">Reference proteome</keyword>
<dbReference type="KEGG" id="vab:WPS_31890"/>
<gene>
    <name evidence="5" type="ORF">WPS_31890</name>
</gene>
<dbReference type="Proteomes" id="UP001317532">
    <property type="component" value="Chromosome"/>
</dbReference>
<keyword evidence="3" id="KW-0560">Oxidoreductase</keyword>
<evidence type="ECO:0000313" key="5">
    <source>
        <dbReference type="EMBL" id="BDE07913.1"/>
    </source>
</evidence>
<dbReference type="PANTHER" id="PTHR32303">
    <property type="entry name" value="QUINOPROTEIN ALCOHOL DEHYDROGENASE (CYTOCHROME C)"/>
    <property type="match status" value="1"/>
</dbReference>
<dbReference type="Gene3D" id="2.130.10.10">
    <property type="entry name" value="YVTN repeat-like/Quinoprotein amine dehydrogenase"/>
    <property type="match status" value="1"/>
</dbReference>
<evidence type="ECO:0000256" key="3">
    <source>
        <dbReference type="ARBA" id="ARBA00023002"/>
    </source>
</evidence>
<accession>A0AAN1Y0C2</accession>
<organism evidence="5 6">
    <name type="scientific">Vulcanimicrobium alpinum</name>
    <dbReference type="NCBI Taxonomy" id="3016050"/>
    <lineage>
        <taxon>Bacteria</taxon>
        <taxon>Bacillati</taxon>
        <taxon>Vulcanimicrobiota</taxon>
        <taxon>Vulcanimicrobiia</taxon>
        <taxon>Vulcanimicrobiales</taxon>
        <taxon>Vulcanimicrobiaceae</taxon>
        <taxon>Vulcanimicrobium</taxon>
    </lineage>
</organism>
<dbReference type="GO" id="GO:0016491">
    <property type="term" value="F:oxidoreductase activity"/>
    <property type="evidence" value="ECO:0007669"/>
    <property type="project" value="UniProtKB-KW"/>
</dbReference>
<name>A0AAN1Y0C2_UNVUL</name>
<proteinExistence type="inferred from homology"/>
<dbReference type="SUPFAM" id="SSF50998">
    <property type="entry name" value="Quinoprotein alcohol dehydrogenase-like"/>
    <property type="match status" value="2"/>
</dbReference>
<reference evidence="5 6" key="1">
    <citation type="journal article" date="2022" name="ISME Commun">
        <title>Vulcanimicrobium alpinus gen. nov. sp. nov., the first cultivated representative of the candidate phylum 'Eremiobacterota', is a metabolically versatile aerobic anoxygenic phototroph.</title>
        <authorList>
            <person name="Yabe S."/>
            <person name="Muto K."/>
            <person name="Abe K."/>
            <person name="Yokota A."/>
            <person name="Staudigel H."/>
            <person name="Tebo B.M."/>
        </authorList>
    </citation>
    <scope>NUCLEOTIDE SEQUENCE [LARGE SCALE GENOMIC DNA]</scope>
    <source>
        <strain evidence="5 6">WC8-2</strain>
    </source>
</reference>
<dbReference type="RefSeq" id="WP_317995477.1">
    <property type="nucleotide sequence ID" value="NZ_AP025523.1"/>
</dbReference>
<feature type="domain" description="Pyrrolo-quinoline quinone repeat" evidence="4">
    <location>
        <begin position="42"/>
        <end position="294"/>
    </location>
</feature>
<evidence type="ECO:0000313" key="6">
    <source>
        <dbReference type="Proteomes" id="UP001317532"/>
    </source>
</evidence>
<dbReference type="InterPro" id="IPR018391">
    <property type="entry name" value="PQQ_b-propeller_rpt"/>
</dbReference>
<evidence type="ECO:0000259" key="4">
    <source>
        <dbReference type="Pfam" id="PF13360"/>
    </source>
</evidence>
<sequence>MQSTPGPTVATDDWITYAHDQARSGLQLQATGITRSSAGSLKQRWKVSLGETIYASPIVAGGAVYVATDSGTVAALDAATGALRWRVHVGSSVRATPALIDGTLFVGVYGVANFAAQTTSGAAVVALDPATGAQRWRAVPQNAGNVGLVRSEPVVLNGVVYEGLAGGDDTTGCVSGGVMALDERSGTPVMNFWATAQAGGAGGGGVWSPFSTDGTNVYVGTGNGCGTETAGYSDAMVSLTRSLSVNWSRSAFVAPGGDEDVGGALNVAGTQAYFVAKSGLLYAVDRNSGNVAWQRDLKPWTRGGGAIGTPTGDGTMIIVTGGELQNPDLVNPPGCAISAFDLSGNPLYTFSSQYVVYGHASFVPGVGVIGLDHQLVAFNSQTGQTLWSSGDLGANLYASPAIVPSGVYTATLGGDVVAFSQNGVLPSLLRRR</sequence>
<dbReference type="InterPro" id="IPR002372">
    <property type="entry name" value="PQQ_rpt_dom"/>
</dbReference>
<dbReference type="InterPro" id="IPR011047">
    <property type="entry name" value="Quinoprotein_ADH-like_sf"/>
</dbReference>
<comment type="cofactor">
    <cofactor evidence="1">
        <name>pyrroloquinoline quinone</name>
        <dbReference type="ChEBI" id="CHEBI:58442"/>
    </cofactor>
</comment>
<protein>
    <recommendedName>
        <fullName evidence="4">Pyrrolo-quinoline quinone repeat domain-containing protein</fullName>
    </recommendedName>
</protein>
<dbReference type="InterPro" id="IPR015943">
    <property type="entry name" value="WD40/YVTN_repeat-like_dom_sf"/>
</dbReference>
<evidence type="ECO:0000256" key="1">
    <source>
        <dbReference type="ARBA" id="ARBA00001931"/>
    </source>
</evidence>
<dbReference type="PANTHER" id="PTHR32303:SF10">
    <property type="entry name" value="OUTER MEMBRANE PROTEIN ASSEMBLY FACTOR BAMB"/>
    <property type="match status" value="1"/>
</dbReference>
<dbReference type="Pfam" id="PF13360">
    <property type="entry name" value="PQQ_2"/>
    <property type="match status" value="1"/>
</dbReference>
<dbReference type="SMART" id="SM00564">
    <property type="entry name" value="PQQ"/>
    <property type="match status" value="4"/>
</dbReference>